<evidence type="ECO:0000256" key="2">
    <source>
        <dbReference type="ARBA" id="ARBA00023295"/>
    </source>
</evidence>
<evidence type="ECO:0000313" key="7">
    <source>
        <dbReference type="EMBL" id="GAA1268645.1"/>
    </source>
</evidence>
<keyword evidence="2" id="KW-0378">Hydrolase</keyword>
<dbReference type="Gene3D" id="2.60.40.10">
    <property type="entry name" value="Immunoglobulins"/>
    <property type="match status" value="3"/>
</dbReference>
<dbReference type="PANTHER" id="PTHR13817:SF73">
    <property type="entry name" value="FIBRONECTIN TYPE-III DOMAIN-CONTAINING PROTEIN"/>
    <property type="match status" value="1"/>
</dbReference>
<evidence type="ECO:0000256" key="5">
    <source>
        <dbReference type="SAM" id="SignalP"/>
    </source>
</evidence>
<dbReference type="Proteomes" id="UP001500037">
    <property type="component" value="Unassembled WGS sequence"/>
</dbReference>
<feature type="signal peptide" evidence="5">
    <location>
        <begin position="1"/>
        <end position="35"/>
    </location>
</feature>
<keyword evidence="3" id="KW-0624">Polysaccharide degradation</keyword>
<sequence length="1019" mass="100888">MHARDRVGLGGRRYAAAIAAAALLGPLALAGSAAAAPTTAAPTTAGAPAGPATATSTAPGGEQALAARARSQGRAVELPDRHTDSSQTFVNPDGTFTYQSYAQPQWRKRGEAWVSLDATLHRTPDGHYAPAVTTSDLVLSGGGDGPLATLTVDGQHLSLRWPHPLPAPSVTGTVATYRDVLPSGVDLQVSATPAGGIQQALVVKNATAAADPALASLTLATETSPGLTLSADAGDNLAVKDAAGHELFTAPAPRMWDSGHPAGAQAAASASTAEGSAAAGPVADAPSDVSGPAASARQAAIHATVQGAGNGGGASLALVPDRTLLTDPGASFPLFLDPSFAPHPASGATQAFDQVQAAYPNTGEYNSPPSVGLAVGFQGFSSPTGVERAYYQLGVPSAIWGTKVLGATVAVTETYSASCGTASRTVNAWSSSPISSATTWSNQPSRAVLQSSVAYAAACNGQKPVGQFNFLNQVTNAAAGHWPNITFGLLAGNESNDLYFSRFSQNAQLSVTYDGAPNVPGSMSVTPSTSTNGTLYTTSGRPTLSASATDPDGDTVQLEYQILADTHVQASGTSGFVTSGTPATWQPGTALADGTYTWQVRSYDGNQDSSWSAPQTFVVATVPPNPPTVDAAGFPAGVWTAPTGGPVNFTLSDTSSGLSGYRYRLDGAPTVNTVTGPGLSLTLAPGWHVLAVAAVDQAGTVSTTVGYAFGIGSAAVTGPADGSSGTGAAVGLAATSAPGLTGVRYQVRSGSSGTFTDIPPGDVSTGLAPLSAWPAATDGQGNAPALTWNAAQTFPLDGPVQVQAVFSDAAGNTVTSAPVGYTLNRPTPPSAPLALSATPHDGSALITWAAPASGGNSPITGYTVTASYGGFTVGSPVTVPAGTLSATVSGLNNGVPYSVSVTASNAAGVGPASTITVTPVAAGAPGPVTAVAVVAGSGQATVYWTAPSSTGGADLTDTVVEIHQVADGALVSSLTVAAPGASAQLTGLPSGVQLYATLVAHNAAGLGSTPVQSDAFQPS</sequence>
<dbReference type="InterPro" id="IPR003961">
    <property type="entry name" value="FN3_dom"/>
</dbReference>
<dbReference type="CDD" id="cd00063">
    <property type="entry name" value="FN3"/>
    <property type="match status" value="1"/>
</dbReference>
<dbReference type="RefSeq" id="WP_344445884.1">
    <property type="nucleotide sequence ID" value="NZ_BAAALF010000193.1"/>
</dbReference>
<keyword evidence="1" id="KW-0677">Repeat</keyword>
<protein>
    <recommendedName>
        <fullName evidence="6">Fibronectin type-III domain-containing protein</fullName>
    </recommendedName>
</protein>
<keyword evidence="5" id="KW-0732">Signal</keyword>
<proteinExistence type="predicted"/>
<dbReference type="EMBL" id="BAAALF010000193">
    <property type="protein sequence ID" value="GAA1268645.1"/>
    <property type="molecule type" value="Genomic_DNA"/>
</dbReference>
<keyword evidence="8" id="KW-1185">Reference proteome</keyword>
<name>A0ABN1WZ51_9ACTN</name>
<feature type="domain" description="Fibronectin type-III" evidence="6">
    <location>
        <begin position="828"/>
        <end position="923"/>
    </location>
</feature>
<dbReference type="Pfam" id="PF00041">
    <property type="entry name" value="fn3"/>
    <property type="match status" value="1"/>
</dbReference>
<dbReference type="PANTHER" id="PTHR13817">
    <property type="entry name" value="TITIN"/>
    <property type="match status" value="1"/>
</dbReference>
<feature type="compositionally biased region" description="Low complexity" evidence="4">
    <location>
        <begin position="39"/>
        <end position="61"/>
    </location>
</feature>
<evidence type="ECO:0000259" key="6">
    <source>
        <dbReference type="PROSITE" id="PS50853"/>
    </source>
</evidence>
<reference evidence="7 8" key="1">
    <citation type="journal article" date="2019" name="Int. J. Syst. Evol. Microbiol.">
        <title>The Global Catalogue of Microorganisms (GCM) 10K type strain sequencing project: providing services to taxonomists for standard genome sequencing and annotation.</title>
        <authorList>
            <consortium name="The Broad Institute Genomics Platform"/>
            <consortium name="The Broad Institute Genome Sequencing Center for Infectious Disease"/>
            <person name="Wu L."/>
            <person name="Ma J."/>
        </authorList>
    </citation>
    <scope>NUCLEOTIDE SEQUENCE [LARGE SCALE GENOMIC DNA]</scope>
    <source>
        <strain evidence="7 8">JCM 13004</strain>
    </source>
</reference>
<dbReference type="PROSITE" id="PS50853">
    <property type="entry name" value="FN3"/>
    <property type="match status" value="2"/>
</dbReference>
<keyword evidence="3" id="KW-0119">Carbohydrate metabolism</keyword>
<dbReference type="InterPro" id="IPR050964">
    <property type="entry name" value="Striated_Muscle_Regulatory"/>
</dbReference>
<comment type="caution">
    <text evidence="7">The sequence shown here is derived from an EMBL/GenBank/DDBJ whole genome shotgun (WGS) entry which is preliminary data.</text>
</comment>
<dbReference type="InterPro" id="IPR036116">
    <property type="entry name" value="FN3_sf"/>
</dbReference>
<feature type="chain" id="PRO_5045232540" description="Fibronectin type-III domain-containing protein" evidence="5">
    <location>
        <begin position="36"/>
        <end position="1019"/>
    </location>
</feature>
<keyword evidence="2" id="KW-0326">Glycosidase</keyword>
<feature type="domain" description="Fibronectin type-III" evidence="6">
    <location>
        <begin position="924"/>
        <end position="1019"/>
    </location>
</feature>
<gene>
    <name evidence="7" type="ORF">GCM10009665_66600</name>
</gene>
<accession>A0ABN1WZ51</accession>
<dbReference type="SUPFAM" id="SSF49265">
    <property type="entry name" value="Fibronectin type III"/>
    <property type="match status" value="1"/>
</dbReference>
<dbReference type="SMART" id="SM00060">
    <property type="entry name" value="FN3"/>
    <property type="match status" value="2"/>
</dbReference>
<evidence type="ECO:0000256" key="4">
    <source>
        <dbReference type="SAM" id="MobiDB-lite"/>
    </source>
</evidence>
<organism evidence="7 8">
    <name type="scientific">Kitasatospora nipponensis</name>
    <dbReference type="NCBI Taxonomy" id="258049"/>
    <lineage>
        <taxon>Bacteria</taxon>
        <taxon>Bacillati</taxon>
        <taxon>Actinomycetota</taxon>
        <taxon>Actinomycetes</taxon>
        <taxon>Kitasatosporales</taxon>
        <taxon>Streptomycetaceae</taxon>
        <taxon>Kitasatospora</taxon>
    </lineage>
</organism>
<evidence type="ECO:0000313" key="8">
    <source>
        <dbReference type="Proteomes" id="UP001500037"/>
    </source>
</evidence>
<feature type="region of interest" description="Disordered" evidence="4">
    <location>
        <begin position="251"/>
        <end position="294"/>
    </location>
</feature>
<feature type="region of interest" description="Disordered" evidence="4">
    <location>
        <begin position="39"/>
        <end position="62"/>
    </location>
</feature>
<feature type="compositionally biased region" description="Low complexity" evidence="4">
    <location>
        <begin position="258"/>
        <end position="280"/>
    </location>
</feature>
<evidence type="ECO:0000256" key="3">
    <source>
        <dbReference type="ARBA" id="ARBA00023326"/>
    </source>
</evidence>
<dbReference type="InterPro" id="IPR013783">
    <property type="entry name" value="Ig-like_fold"/>
</dbReference>
<evidence type="ECO:0000256" key="1">
    <source>
        <dbReference type="ARBA" id="ARBA00022737"/>
    </source>
</evidence>